<protein>
    <submittedName>
        <fullName evidence="1">Putative secreted protein</fullName>
    </submittedName>
</protein>
<evidence type="ECO:0000313" key="1">
    <source>
        <dbReference type="EMBL" id="JAT91850.1"/>
    </source>
</evidence>
<dbReference type="AlphaFoldDB" id="A0A1E1WXU0"/>
<dbReference type="EMBL" id="GFAC01007338">
    <property type="protein sequence ID" value="JAT91850.1"/>
    <property type="molecule type" value="mRNA"/>
</dbReference>
<sequence>VGQILRNVAHELQQDAELENETDEYFFRKLWNKTKVALKKAGRKIKNAAKKVTPHIKNATVKVGKSIVKAVLPIVKQKAQEKAVKLVTKFFAKAMDGYALQDYNNQIDVLHNLCTLMDQEGKRLIELGEKLGAQQYTFFI</sequence>
<accession>A0A1E1WXU0</accession>
<name>A0A1E1WXU0_9ACAR</name>
<proteinExistence type="evidence at transcript level"/>
<reference evidence="1" key="1">
    <citation type="journal article" date="2017" name="Front. Cell. Infect. Microbiol.">
        <title>The Distinct Transcriptional Response of the Midgut of Amblyomma sculptum and Amblyomma aureolatum Ticks to Rickettsia rickettsii Correlates to Their Differences in Susceptibility to Infection.</title>
        <authorList>
            <person name="Martins L.A."/>
            <person name="Galletti M.F.B.M."/>
            <person name="Ribeiro J.M."/>
            <person name="Fujita A."/>
            <person name="Costa F.B."/>
            <person name="Labruna M.B."/>
            <person name="Daffre S."/>
            <person name="Fogaca A.C."/>
        </authorList>
    </citation>
    <scope>NUCLEOTIDE SEQUENCE</scope>
</reference>
<feature type="non-terminal residue" evidence="1">
    <location>
        <position position="1"/>
    </location>
</feature>
<organism evidence="1">
    <name type="scientific">Amblyomma aureolatum</name>
    <dbReference type="NCBI Taxonomy" id="187763"/>
    <lineage>
        <taxon>Eukaryota</taxon>
        <taxon>Metazoa</taxon>
        <taxon>Ecdysozoa</taxon>
        <taxon>Arthropoda</taxon>
        <taxon>Chelicerata</taxon>
        <taxon>Arachnida</taxon>
        <taxon>Acari</taxon>
        <taxon>Parasitiformes</taxon>
        <taxon>Ixodida</taxon>
        <taxon>Ixodoidea</taxon>
        <taxon>Ixodidae</taxon>
        <taxon>Amblyomminae</taxon>
        <taxon>Amblyomma</taxon>
    </lineage>
</organism>